<evidence type="ECO:0000256" key="5">
    <source>
        <dbReference type="PIRSR" id="PIRSR600223-1"/>
    </source>
</evidence>
<dbReference type="PROSITE" id="PS00760">
    <property type="entry name" value="SPASE_I_2"/>
    <property type="match status" value="1"/>
</dbReference>
<dbReference type="EMBL" id="LBUT01000021">
    <property type="protein sequence ID" value="KKQ68771.1"/>
    <property type="molecule type" value="Genomic_DNA"/>
</dbReference>
<feature type="active site" evidence="5">
    <location>
        <position position="48"/>
    </location>
</feature>
<dbReference type="SUPFAM" id="SSF51306">
    <property type="entry name" value="LexA/Signal peptidase"/>
    <property type="match status" value="1"/>
</dbReference>
<organism evidence="8 9">
    <name type="scientific">Candidatus Shapirobacteria bacterium GW2011_GWE2_38_30</name>
    <dbReference type="NCBI Taxonomy" id="1618490"/>
    <lineage>
        <taxon>Bacteria</taxon>
        <taxon>Candidatus Shapironibacteriota</taxon>
    </lineage>
</organism>
<dbReference type="InterPro" id="IPR019758">
    <property type="entry name" value="Pept_S26A_signal_pept_1_CS"/>
</dbReference>
<keyword evidence="6" id="KW-0645">Protease</keyword>
<dbReference type="PRINTS" id="PR00727">
    <property type="entry name" value="LEADERPTASE"/>
</dbReference>
<comment type="catalytic activity">
    <reaction evidence="1 6">
        <text>Cleavage of hydrophobic, N-terminal signal or leader sequences from secreted and periplasmic proteins.</text>
        <dbReference type="EC" id="3.4.21.89"/>
    </reaction>
</comment>
<dbReference type="EC" id="3.4.21.89" evidence="3 6"/>
<keyword evidence="6" id="KW-0472">Membrane</keyword>
<dbReference type="GO" id="GO:0009003">
    <property type="term" value="F:signal peptidase activity"/>
    <property type="evidence" value="ECO:0007669"/>
    <property type="project" value="UniProtKB-EC"/>
</dbReference>
<dbReference type="PATRIC" id="fig|1618490.4.peg.773"/>
<dbReference type="InterPro" id="IPR019757">
    <property type="entry name" value="Pept_S26A_signal_pept_1_Lys-AS"/>
</dbReference>
<reference evidence="8 9" key="1">
    <citation type="journal article" date="2015" name="Nature">
        <title>rRNA introns, odd ribosomes, and small enigmatic genomes across a large radiation of phyla.</title>
        <authorList>
            <person name="Brown C.T."/>
            <person name="Hug L.A."/>
            <person name="Thomas B.C."/>
            <person name="Sharon I."/>
            <person name="Castelle C.J."/>
            <person name="Singh A."/>
            <person name="Wilkins M.J."/>
            <person name="Williams K.H."/>
            <person name="Banfield J.F."/>
        </authorList>
    </citation>
    <scope>NUCLEOTIDE SEQUENCE [LARGE SCALE GENOMIC DNA]</scope>
</reference>
<dbReference type="Proteomes" id="UP000034406">
    <property type="component" value="Unassembled WGS sequence"/>
</dbReference>
<dbReference type="GO" id="GO:0016020">
    <property type="term" value="C:membrane"/>
    <property type="evidence" value="ECO:0007669"/>
    <property type="project" value="UniProtKB-SubCell"/>
</dbReference>
<dbReference type="Pfam" id="PF10502">
    <property type="entry name" value="Peptidase_S26"/>
    <property type="match status" value="1"/>
</dbReference>
<dbReference type="PANTHER" id="PTHR43390:SF1">
    <property type="entry name" value="CHLOROPLAST PROCESSING PEPTIDASE"/>
    <property type="match status" value="1"/>
</dbReference>
<evidence type="ECO:0000313" key="9">
    <source>
        <dbReference type="Proteomes" id="UP000034406"/>
    </source>
</evidence>
<evidence type="ECO:0000256" key="1">
    <source>
        <dbReference type="ARBA" id="ARBA00000677"/>
    </source>
</evidence>
<dbReference type="GO" id="GO:0006465">
    <property type="term" value="P:signal peptide processing"/>
    <property type="evidence" value="ECO:0007669"/>
    <property type="project" value="InterPro"/>
</dbReference>
<evidence type="ECO:0000259" key="7">
    <source>
        <dbReference type="Pfam" id="PF10502"/>
    </source>
</evidence>
<dbReference type="PANTHER" id="PTHR43390">
    <property type="entry name" value="SIGNAL PEPTIDASE I"/>
    <property type="match status" value="1"/>
</dbReference>
<evidence type="ECO:0000256" key="6">
    <source>
        <dbReference type="RuleBase" id="RU362042"/>
    </source>
</evidence>
<keyword evidence="4 6" id="KW-0378">Hydrolase</keyword>
<sequence>MAKTIKSEKGFSLVSFILEFVQSVVLALSVFVLLYLFVAQPNEVKGNSMHPNFINGEYLLTDKLSYQFGLPQRGDVVVFKAPPTESCAEDECEYIKRIIGVPGDKVMVRDGQVFLNGELLDQSFLPEEYVTDPGEYNQEGVERVIPSGQYLCFGDNREHSRDGREFGPIPKESIVGKAFFVYWPPQTVGLVPTIRY</sequence>
<comment type="caution">
    <text evidence="8">The sequence shown here is derived from an EMBL/GenBank/DDBJ whole genome shotgun (WGS) entry which is preliminary data.</text>
</comment>
<proteinExistence type="inferred from homology"/>
<feature type="active site" evidence="5">
    <location>
        <position position="96"/>
    </location>
</feature>
<feature type="domain" description="Peptidase S26" evidence="7">
    <location>
        <begin position="18"/>
        <end position="183"/>
    </location>
</feature>
<evidence type="ECO:0000256" key="4">
    <source>
        <dbReference type="ARBA" id="ARBA00022801"/>
    </source>
</evidence>
<dbReference type="InterPro" id="IPR019533">
    <property type="entry name" value="Peptidase_S26"/>
</dbReference>
<evidence type="ECO:0000256" key="2">
    <source>
        <dbReference type="ARBA" id="ARBA00009370"/>
    </source>
</evidence>
<keyword evidence="6" id="KW-1133">Transmembrane helix</keyword>
<dbReference type="GO" id="GO:0004252">
    <property type="term" value="F:serine-type endopeptidase activity"/>
    <property type="evidence" value="ECO:0007669"/>
    <property type="project" value="InterPro"/>
</dbReference>
<dbReference type="NCBIfam" id="TIGR02227">
    <property type="entry name" value="sigpep_I_bact"/>
    <property type="match status" value="1"/>
</dbReference>
<comment type="subcellular location">
    <subcellularLocation>
        <location evidence="6">Membrane</location>
        <topology evidence="6">Single-pass type II membrane protein</topology>
    </subcellularLocation>
</comment>
<dbReference type="Gene3D" id="2.10.109.10">
    <property type="entry name" value="Umud Fragment, subunit A"/>
    <property type="match status" value="1"/>
</dbReference>
<name>A0A0G0MV30_9BACT</name>
<dbReference type="AlphaFoldDB" id="A0A0G0MV30"/>
<evidence type="ECO:0000313" key="8">
    <source>
        <dbReference type="EMBL" id="KKQ68771.1"/>
    </source>
</evidence>
<dbReference type="PROSITE" id="PS00761">
    <property type="entry name" value="SPASE_I_3"/>
    <property type="match status" value="1"/>
</dbReference>
<dbReference type="STRING" id="1618490.US90_C0021G0014"/>
<feature type="transmembrane region" description="Helical" evidence="6">
    <location>
        <begin position="12"/>
        <end position="38"/>
    </location>
</feature>
<gene>
    <name evidence="8" type="ORF">US90_C0021G0014</name>
</gene>
<dbReference type="InterPro" id="IPR000223">
    <property type="entry name" value="Pept_S26A_signal_pept_1"/>
</dbReference>
<dbReference type="InterPro" id="IPR036286">
    <property type="entry name" value="LexA/Signal_pep-like_sf"/>
</dbReference>
<keyword evidence="6" id="KW-0812">Transmembrane</keyword>
<evidence type="ECO:0000256" key="3">
    <source>
        <dbReference type="ARBA" id="ARBA00013208"/>
    </source>
</evidence>
<protein>
    <recommendedName>
        <fullName evidence="3 6">Signal peptidase I</fullName>
        <ecNumber evidence="3 6">3.4.21.89</ecNumber>
    </recommendedName>
</protein>
<accession>A0A0G0MV30</accession>
<dbReference type="CDD" id="cd06530">
    <property type="entry name" value="S26_SPase_I"/>
    <property type="match status" value="1"/>
</dbReference>
<comment type="similarity">
    <text evidence="2 6">Belongs to the peptidase S26 family.</text>
</comment>